<organism evidence="4 5">
    <name type="scientific">Sinisalibacter aestuarii</name>
    <dbReference type="NCBI Taxonomy" id="2949426"/>
    <lineage>
        <taxon>Bacteria</taxon>
        <taxon>Pseudomonadati</taxon>
        <taxon>Pseudomonadota</taxon>
        <taxon>Alphaproteobacteria</taxon>
        <taxon>Rhodobacterales</taxon>
        <taxon>Roseobacteraceae</taxon>
        <taxon>Sinisalibacter</taxon>
    </lineage>
</organism>
<accession>A0ABQ5LQX3</accession>
<evidence type="ECO:0000313" key="5">
    <source>
        <dbReference type="Proteomes" id="UP001144205"/>
    </source>
</evidence>
<feature type="modified residue" description="N6-carboxylysine" evidence="3">
    <location>
        <position position="137"/>
    </location>
</feature>
<dbReference type="RefSeq" id="WP_281841394.1">
    <property type="nucleotide sequence ID" value="NZ_BROH01000002.1"/>
</dbReference>
<dbReference type="InterPro" id="IPR032466">
    <property type="entry name" value="Metal_Hydrolase"/>
</dbReference>
<dbReference type="SUPFAM" id="SSF51556">
    <property type="entry name" value="Metallo-dependent hydrolases"/>
    <property type="match status" value="1"/>
</dbReference>
<reference evidence="4" key="1">
    <citation type="journal article" date="2023" name="Int. J. Syst. Evol. Microbiol.">
        <title>Sinisalibacter aestuarii sp. nov., isolated from estuarine sediment of the Arakawa River.</title>
        <authorList>
            <person name="Arafat S.T."/>
            <person name="Hirano S."/>
            <person name="Sato A."/>
            <person name="Takeuchi K."/>
            <person name="Yasuda T."/>
            <person name="Terahara T."/>
            <person name="Hamada M."/>
            <person name="Kobayashi T."/>
        </authorList>
    </citation>
    <scope>NUCLEOTIDE SEQUENCE</scope>
    <source>
        <strain evidence="4">B-399</strain>
    </source>
</reference>
<dbReference type="PANTHER" id="PTHR10819:SF3">
    <property type="entry name" value="PHOSPHOTRIESTERASE-RELATED PROTEIN"/>
    <property type="match status" value="1"/>
</dbReference>
<dbReference type="PROSITE" id="PS51347">
    <property type="entry name" value="PHOSPHOTRIESTERASE_2"/>
    <property type="match status" value="1"/>
</dbReference>
<dbReference type="Pfam" id="PF02126">
    <property type="entry name" value="PTE"/>
    <property type="match status" value="1"/>
</dbReference>
<comment type="similarity">
    <text evidence="3">Belongs to the metallo-dependent hydrolases superfamily. Phosphotriesterase family.</text>
</comment>
<keyword evidence="5" id="KW-1185">Reference proteome</keyword>
<protein>
    <submittedName>
        <fullName evidence="4">Phosphotriesterase</fullName>
    </submittedName>
</protein>
<sequence>MSEIMTVNGPISPDQLGITDYHEHLYVEPPGWLHKNDPDFALSSVENSAAELRRFAEAGGRTLCELTAVDFGRNVNKIKAVADAVPEVNVIMTAGYNRPYYMGRWAHSVSEADMVRDTVRDCMVGIDGTDVKAGIIKCGTEYNNFNEVGQKLVRVAAAAHLETDRPIITHTTAGTMGYEQSGLLIEKGVKPHRIALSHMDRNPDHEDHIRIAKLGVYVGYDCFGKTKYGPETVRLALLKEIFDAGVQDRFLIGNDLGRPSYWKAYNGGPGLDFVLTEFHQRFLDYGFTQADWDLLTIENPRRFFSGEG</sequence>
<dbReference type="PANTHER" id="PTHR10819">
    <property type="entry name" value="PHOSPHOTRIESTERASE-RELATED"/>
    <property type="match status" value="1"/>
</dbReference>
<evidence type="ECO:0000256" key="3">
    <source>
        <dbReference type="PROSITE-ProRule" id="PRU00679"/>
    </source>
</evidence>
<keyword evidence="2" id="KW-0378">Hydrolase</keyword>
<evidence type="ECO:0000256" key="1">
    <source>
        <dbReference type="ARBA" id="ARBA00022723"/>
    </source>
</evidence>
<name>A0ABQ5LQX3_9RHOB</name>
<evidence type="ECO:0000313" key="4">
    <source>
        <dbReference type="EMBL" id="GKY87409.1"/>
    </source>
</evidence>
<dbReference type="EMBL" id="BROH01000002">
    <property type="protein sequence ID" value="GKY87409.1"/>
    <property type="molecule type" value="Genomic_DNA"/>
</dbReference>
<dbReference type="InterPro" id="IPR001559">
    <property type="entry name" value="Phosphotriesterase"/>
</dbReference>
<evidence type="ECO:0000256" key="2">
    <source>
        <dbReference type="ARBA" id="ARBA00022801"/>
    </source>
</evidence>
<keyword evidence="1" id="KW-0479">Metal-binding</keyword>
<dbReference type="PIRSF" id="PIRSF016839">
    <property type="entry name" value="PhP"/>
    <property type="match status" value="1"/>
</dbReference>
<dbReference type="Gene3D" id="3.20.20.140">
    <property type="entry name" value="Metal-dependent hydrolases"/>
    <property type="match status" value="1"/>
</dbReference>
<gene>
    <name evidence="4" type="ORF">STA1M1_12780</name>
</gene>
<proteinExistence type="inferred from homology"/>
<dbReference type="Proteomes" id="UP001144205">
    <property type="component" value="Unassembled WGS sequence"/>
</dbReference>
<comment type="caution">
    <text evidence="4">The sequence shown here is derived from an EMBL/GenBank/DDBJ whole genome shotgun (WGS) entry which is preliminary data.</text>
</comment>